<dbReference type="Proteomes" id="UP000015241">
    <property type="component" value="Unassembled WGS sequence"/>
</dbReference>
<proteinExistence type="predicted"/>
<protein>
    <submittedName>
        <fullName evidence="1">Uncharacterized protein</fullName>
    </submittedName>
</protein>
<evidence type="ECO:0000313" key="1">
    <source>
        <dbReference type="EMBL" id="EPS93098.1"/>
    </source>
</evidence>
<dbReference type="EMBL" id="KE504300">
    <property type="protein sequence ID" value="EPS93098.1"/>
    <property type="molecule type" value="Genomic_DNA"/>
</dbReference>
<dbReference type="InParanoid" id="S8DP55"/>
<accession>S8DP55</accession>
<keyword evidence="2" id="KW-1185">Reference proteome</keyword>
<dbReference type="HOGENOM" id="CLU_1713298_0_0_1"/>
<reference evidence="1 2" key="1">
    <citation type="journal article" date="2012" name="Science">
        <title>The Paleozoic origin of enzymatic lignin decomposition reconstructed from 31 fungal genomes.</title>
        <authorList>
            <person name="Floudas D."/>
            <person name="Binder M."/>
            <person name="Riley R."/>
            <person name="Barry K."/>
            <person name="Blanchette R.A."/>
            <person name="Henrissat B."/>
            <person name="Martinez A.T."/>
            <person name="Otillar R."/>
            <person name="Spatafora J.W."/>
            <person name="Yadav J.S."/>
            <person name="Aerts A."/>
            <person name="Benoit I."/>
            <person name="Boyd A."/>
            <person name="Carlson A."/>
            <person name="Copeland A."/>
            <person name="Coutinho P.M."/>
            <person name="de Vries R.P."/>
            <person name="Ferreira P."/>
            <person name="Findley K."/>
            <person name="Foster B."/>
            <person name="Gaskell J."/>
            <person name="Glotzer D."/>
            <person name="Gorecki P."/>
            <person name="Heitman J."/>
            <person name="Hesse C."/>
            <person name="Hori C."/>
            <person name="Igarashi K."/>
            <person name="Jurgens J.A."/>
            <person name="Kallen N."/>
            <person name="Kersten P."/>
            <person name="Kohler A."/>
            <person name="Kuees U."/>
            <person name="Kumar T.K.A."/>
            <person name="Kuo A."/>
            <person name="LaButti K."/>
            <person name="Larrondo L.F."/>
            <person name="Lindquist E."/>
            <person name="Ling A."/>
            <person name="Lombard V."/>
            <person name="Lucas S."/>
            <person name="Lundell T."/>
            <person name="Martin R."/>
            <person name="McLaughlin D.J."/>
            <person name="Morgenstern I."/>
            <person name="Morin E."/>
            <person name="Murat C."/>
            <person name="Nagy L.G."/>
            <person name="Nolan M."/>
            <person name="Ohm R.A."/>
            <person name="Patyshakuliyeva A."/>
            <person name="Rokas A."/>
            <person name="Ruiz-Duenas F.J."/>
            <person name="Sabat G."/>
            <person name="Salamov A."/>
            <person name="Samejima M."/>
            <person name="Schmutz J."/>
            <person name="Slot J.C."/>
            <person name="St John F."/>
            <person name="Stenlid J."/>
            <person name="Sun H."/>
            <person name="Sun S."/>
            <person name="Syed K."/>
            <person name="Tsang A."/>
            <person name="Wiebenga A."/>
            <person name="Young D."/>
            <person name="Pisabarro A."/>
            <person name="Eastwood D.C."/>
            <person name="Martin F."/>
            <person name="Cullen D."/>
            <person name="Grigoriev I.V."/>
            <person name="Hibbett D.S."/>
        </authorList>
    </citation>
    <scope>NUCLEOTIDE SEQUENCE</scope>
    <source>
        <strain evidence="2">FP-58527</strain>
    </source>
</reference>
<gene>
    <name evidence="1" type="ORF">FOMPIDRAFT_94790</name>
</gene>
<organism evidence="1 2">
    <name type="scientific">Fomitopsis schrenkii</name>
    <name type="common">Brown rot fungus</name>
    <dbReference type="NCBI Taxonomy" id="2126942"/>
    <lineage>
        <taxon>Eukaryota</taxon>
        <taxon>Fungi</taxon>
        <taxon>Dikarya</taxon>
        <taxon>Basidiomycota</taxon>
        <taxon>Agaricomycotina</taxon>
        <taxon>Agaricomycetes</taxon>
        <taxon>Polyporales</taxon>
        <taxon>Fomitopsis</taxon>
    </lineage>
</organism>
<sequence>MKCKSMLDNNKQGYKTLSHIWAAYIQHSKSTLTSRRFYDMCASGCKYARLAAGGSIYLLMVIAAQNQRWIVGRADSNLATDVGNLLRWPDDSAAGKAAMQTIIPMVAFLARTCPVALGQVLHESLLQGLKVPPDTSCSHLDVVDAVFERIRFK</sequence>
<dbReference type="OrthoDB" id="2799639at2759"/>
<name>S8DP55_FOMSC</name>
<dbReference type="AlphaFoldDB" id="S8DP55"/>
<evidence type="ECO:0000313" key="2">
    <source>
        <dbReference type="Proteomes" id="UP000015241"/>
    </source>
</evidence>